<proteinExistence type="predicted"/>
<dbReference type="CDD" id="cd01392">
    <property type="entry name" value="HTH_LacI"/>
    <property type="match status" value="1"/>
</dbReference>
<dbReference type="Proteomes" id="UP000269157">
    <property type="component" value="Unassembled WGS sequence"/>
</dbReference>
<evidence type="ECO:0000256" key="4">
    <source>
        <dbReference type="ARBA" id="ARBA00023163"/>
    </source>
</evidence>
<evidence type="ECO:0000259" key="5">
    <source>
        <dbReference type="PROSITE" id="PS50932"/>
    </source>
</evidence>
<dbReference type="CDD" id="cd06278">
    <property type="entry name" value="PBP1_LacI-like"/>
    <property type="match status" value="1"/>
</dbReference>
<dbReference type="InterPro" id="IPR028082">
    <property type="entry name" value="Peripla_BP_I"/>
</dbReference>
<dbReference type="InterPro" id="IPR010982">
    <property type="entry name" value="Lambda_DNA-bd_dom_sf"/>
</dbReference>
<dbReference type="Gene3D" id="1.10.260.40">
    <property type="entry name" value="lambda repressor-like DNA-binding domains"/>
    <property type="match status" value="1"/>
</dbReference>
<dbReference type="AlphaFoldDB" id="A0A497VFI4"/>
<organism evidence="6 7">
    <name type="scientific">Litoreibacter meonggei</name>
    <dbReference type="NCBI Taxonomy" id="1049199"/>
    <lineage>
        <taxon>Bacteria</taxon>
        <taxon>Pseudomonadati</taxon>
        <taxon>Pseudomonadota</taxon>
        <taxon>Alphaproteobacteria</taxon>
        <taxon>Rhodobacterales</taxon>
        <taxon>Roseobacteraceae</taxon>
        <taxon>Litoreibacter</taxon>
    </lineage>
</organism>
<reference evidence="6 7" key="1">
    <citation type="submission" date="2018-10" db="EMBL/GenBank/DDBJ databases">
        <title>Genomic Encyclopedia of Archaeal and Bacterial Type Strains, Phase II (KMG-II): from individual species to whole genera.</title>
        <authorList>
            <person name="Goeker M."/>
        </authorList>
    </citation>
    <scope>NUCLEOTIDE SEQUENCE [LARGE SCALE GENOMIC DNA]</scope>
    <source>
        <strain evidence="6 7">DSM 29466</strain>
    </source>
</reference>
<evidence type="ECO:0000313" key="7">
    <source>
        <dbReference type="Proteomes" id="UP000269157"/>
    </source>
</evidence>
<dbReference type="EMBL" id="RCCE01000006">
    <property type="protein sequence ID" value="RLJ40977.1"/>
    <property type="molecule type" value="Genomic_DNA"/>
</dbReference>
<dbReference type="SUPFAM" id="SSF47413">
    <property type="entry name" value="lambda repressor-like DNA-binding domains"/>
    <property type="match status" value="1"/>
</dbReference>
<keyword evidence="7" id="KW-1185">Reference proteome</keyword>
<evidence type="ECO:0000256" key="1">
    <source>
        <dbReference type="ARBA" id="ARBA00022491"/>
    </source>
</evidence>
<dbReference type="InterPro" id="IPR000843">
    <property type="entry name" value="HTH_LacI"/>
</dbReference>
<sequence length="326" mass="35543">MKVTAKDVAARCNTSTAAVSRAFRAQATINPELRTKILSTARDLGYAPPAKRILQTEGRRTISIVVGDIANPFYTNTLERFAQEIDAQKHDMLVHVVPQGQTVDSTISQVLRSGSDAAIIASANLSSELAGQCKHRGIPVVLFNRVQADPNTNAVCTDNYNGGMLAAQRLLSRNCKSIGFIGGIPDTSTHLERRRGFLDELERGQTELIFEGSGQYNYDVAFSVVSELLSSQRQPDGLFCGNDIMAIAAIDAARQAGMVVGQDISILGFDDVPMAAWTSYQLTTFRQRVGQMVTNTLSLIDEVWRDPETEGSLRMVRCGLVERQSG</sequence>
<name>A0A497VFI4_9RHOB</name>
<keyword evidence="2" id="KW-0805">Transcription regulation</keyword>
<dbReference type="InterPro" id="IPR046335">
    <property type="entry name" value="LacI/GalR-like_sensor"/>
</dbReference>
<dbReference type="GO" id="GO:0003700">
    <property type="term" value="F:DNA-binding transcription factor activity"/>
    <property type="evidence" value="ECO:0007669"/>
    <property type="project" value="TreeGrafter"/>
</dbReference>
<feature type="domain" description="HTH lacI-type" evidence="5">
    <location>
        <begin position="3"/>
        <end position="56"/>
    </location>
</feature>
<dbReference type="SMART" id="SM00354">
    <property type="entry name" value="HTH_LACI"/>
    <property type="match status" value="1"/>
</dbReference>
<evidence type="ECO:0000313" key="6">
    <source>
        <dbReference type="EMBL" id="RLJ40977.1"/>
    </source>
</evidence>
<dbReference type="GO" id="GO:0000976">
    <property type="term" value="F:transcription cis-regulatory region binding"/>
    <property type="evidence" value="ECO:0007669"/>
    <property type="project" value="TreeGrafter"/>
</dbReference>
<evidence type="ECO:0000256" key="3">
    <source>
        <dbReference type="ARBA" id="ARBA00023125"/>
    </source>
</evidence>
<keyword evidence="3 6" id="KW-0238">DNA-binding</keyword>
<protein>
    <submittedName>
        <fullName evidence="6">DNA-binding LacI/PurR family transcriptional regulator</fullName>
    </submittedName>
</protein>
<dbReference type="PANTHER" id="PTHR30146:SF95">
    <property type="entry name" value="RIBOSE OPERON REPRESSOR"/>
    <property type="match status" value="1"/>
</dbReference>
<dbReference type="Pfam" id="PF13377">
    <property type="entry name" value="Peripla_BP_3"/>
    <property type="match status" value="1"/>
</dbReference>
<gene>
    <name evidence="6" type="ORF">BCF46_3549</name>
</gene>
<dbReference type="PROSITE" id="PS50932">
    <property type="entry name" value="HTH_LACI_2"/>
    <property type="match status" value="1"/>
</dbReference>
<dbReference type="PANTHER" id="PTHR30146">
    <property type="entry name" value="LACI-RELATED TRANSCRIPTIONAL REPRESSOR"/>
    <property type="match status" value="1"/>
</dbReference>
<keyword evidence="4" id="KW-0804">Transcription</keyword>
<dbReference type="Gene3D" id="3.40.50.2300">
    <property type="match status" value="2"/>
</dbReference>
<comment type="caution">
    <text evidence="6">The sequence shown here is derived from an EMBL/GenBank/DDBJ whole genome shotgun (WGS) entry which is preliminary data.</text>
</comment>
<accession>A0A497VFI4</accession>
<dbReference type="RefSeq" id="WP_170157971.1">
    <property type="nucleotide sequence ID" value="NZ_RCCE01000006.1"/>
</dbReference>
<dbReference type="SUPFAM" id="SSF53822">
    <property type="entry name" value="Periplasmic binding protein-like I"/>
    <property type="match status" value="1"/>
</dbReference>
<evidence type="ECO:0000256" key="2">
    <source>
        <dbReference type="ARBA" id="ARBA00023015"/>
    </source>
</evidence>
<keyword evidence="1" id="KW-0678">Repressor</keyword>